<organism evidence="1 2">
    <name type="scientific">Helicobacter saguini</name>
    <dbReference type="NCBI Taxonomy" id="1548018"/>
    <lineage>
        <taxon>Bacteria</taxon>
        <taxon>Pseudomonadati</taxon>
        <taxon>Campylobacterota</taxon>
        <taxon>Epsilonproteobacteria</taxon>
        <taxon>Campylobacterales</taxon>
        <taxon>Helicobacteraceae</taxon>
        <taxon>Helicobacter</taxon>
    </lineage>
</organism>
<comment type="caution">
    <text evidence="1">The sequence shown here is derived from an EMBL/GenBank/DDBJ whole genome shotgun (WGS) entry which is preliminary data.</text>
</comment>
<dbReference type="Proteomes" id="UP000477070">
    <property type="component" value="Unassembled WGS sequence"/>
</dbReference>
<name>A0A6B0HP61_9HELI</name>
<protein>
    <submittedName>
        <fullName evidence="1">Uncharacterized protein</fullName>
    </submittedName>
</protein>
<sequence>MGIDIKKNIVNLDSIIYPNRPPTTLFKKNIESRFHKKGEKACQSFLLIVLFLLW</sequence>
<dbReference type="AlphaFoldDB" id="A0A6B0HP61"/>
<dbReference type="RefSeq" id="WP_160659272.1">
    <property type="nucleotide sequence ID" value="NZ_JRMP02000007.1"/>
</dbReference>
<evidence type="ECO:0000313" key="2">
    <source>
        <dbReference type="Proteomes" id="UP000477070"/>
    </source>
</evidence>
<evidence type="ECO:0000313" key="1">
    <source>
        <dbReference type="EMBL" id="MWV68820.1"/>
    </source>
</evidence>
<reference evidence="1 2" key="1">
    <citation type="submission" date="2019-12" db="EMBL/GenBank/DDBJ databases">
        <title>Multi-Generational Helicobacter saguini Isolates.</title>
        <authorList>
            <person name="Mannion A."/>
            <person name="Shen Z."/>
            <person name="Fox J.G."/>
        </authorList>
    </citation>
    <scope>NUCLEOTIDE SEQUENCE [LARGE SCALE GENOMIC DNA]</scope>
    <source>
        <strain evidence="2">16-048 (F4)</strain>
    </source>
</reference>
<proteinExistence type="predicted"/>
<gene>
    <name evidence="1" type="ORF">DCO61_01955</name>
</gene>
<accession>A0A6B0HP61</accession>
<dbReference type="EMBL" id="QBIU01000001">
    <property type="protein sequence ID" value="MWV68820.1"/>
    <property type="molecule type" value="Genomic_DNA"/>
</dbReference>